<dbReference type="AlphaFoldDB" id="A0A9W7W112"/>
<protein>
    <submittedName>
        <fullName evidence="1">Uncharacterized protein</fullName>
    </submittedName>
</protein>
<accession>A0A9W7W112</accession>
<dbReference type="OrthoDB" id="10409554at2759"/>
<comment type="caution">
    <text evidence="1">The sequence shown here is derived from an EMBL/GenBank/DDBJ whole genome shotgun (WGS) entry which is preliminary data.</text>
</comment>
<evidence type="ECO:0000313" key="2">
    <source>
        <dbReference type="Proteomes" id="UP001138500"/>
    </source>
</evidence>
<organism evidence="1 2">
    <name type="scientific">Teratosphaeria destructans</name>
    <dbReference type="NCBI Taxonomy" id="418781"/>
    <lineage>
        <taxon>Eukaryota</taxon>
        <taxon>Fungi</taxon>
        <taxon>Dikarya</taxon>
        <taxon>Ascomycota</taxon>
        <taxon>Pezizomycotina</taxon>
        <taxon>Dothideomycetes</taxon>
        <taxon>Dothideomycetidae</taxon>
        <taxon>Mycosphaerellales</taxon>
        <taxon>Teratosphaeriaceae</taxon>
        <taxon>Teratosphaeria</taxon>
    </lineage>
</organism>
<sequence>MHLRHLRHPLLLATLASTKWRWPWEQHHDGGDGTIIGPKYEEPFPRCRCRGLIPPGLSQGPDLPDTTRTACHNFSRGTYRNGIQEYVKYNEDLKECNPDPVGIEPSYWDEVCKKDGAASGQCWKDF</sequence>
<reference evidence="1 2" key="1">
    <citation type="journal article" date="2018" name="IMA Fungus">
        <title>IMA Genome-F 10: Nine draft genome sequences of Claviceps purpurea s.lat., including C. arundinis, C. humidiphila, and C. cf. spartinae, pseudomolecules for the pitch canker pathogen Fusarium circinatum, draft genome of Davidsoniella eucalypti, Grosmannia galeiformis, Quambalaria eucalypti, and Teratosphaeria destructans.</title>
        <authorList>
            <person name="Wingfield B.D."/>
            <person name="Liu M."/>
            <person name="Nguyen H.D."/>
            <person name="Lane F.A."/>
            <person name="Morgan S.W."/>
            <person name="De Vos L."/>
            <person name="Wilken P.M."/>
            <person name="Duong T.A."/>
            <person name="Aylward J."/>
            <person name="Coetzee M.P."/>
            <person name="Dadej K."/>
            <person name="De Beer Z.W."/>
            <person name="Findlay W."/>
            <person name="Havenga M."/>
            <person name="Kolarik M."/>
            <person name="Menzies J.G."/>
            <person name="Naidoo K."/>
            <person name="Pochopski O."/>
            <person name="Shoukouhi P."/>
            <person name="Santana Q.C."/>
            <person name="Seifert K.A."/>
            <person name="Soal N."/>
            <person name="Steenkamp E.T."/>
            <person name="Tatham C.T."/>
            <person name="van der Nest M.A."/>
            <person name="Wingfield M.J."/>
        </authorList>
    </citation>
    <scope>NUCLEOTIDE SEQUENCE [LARGE SCALE GENOMIC DNA]</scope>
    <source>
        <strain evidence="1">CMW44962</strain>
    </source>
</reference>
<evidence type="ECO:0000313" key="1">
    <source>
        <dbReference type="EMBL" id="KAH9826146.1"/>
    </source>
</evidence>
<name>A0A9W7W112_9PEZI</name>
<reference evidence="1 2" key="2">
    <citation type="journal article" date="2021" name="Curr. Genet.">
        <title>Genetic response to nitrogen starvation in the aggressive Eucalyptus foliar pathogen Teratosphaeria destructans.</title>
        <authorList>
            <person name="Havenga M."/>
            <person name="Wingfield B.D."/>
            <person name="Wingfield M.J."/>
            <person name="Dreyer L.L."/>
            <person name="Roets F."/>
            <person name="Aylward J."/>
        </authorList>
    </citation>
    <scope>NUCLEOTIDE SEQUENCE [LARGE SCALE GENOMIC DNA]</scope>
    <source>
        <strain evidence="1">CMW44962</strain>
    </source>
</reference>
<dbReference type="EMBL" id="RIBY02002023">
    <property type="protein sequence ID" value="KAH9826146.1"/>
    <property type="molecule type" value="Genomic_DNA"/>
</dbReference>
<dbReference type="Proteomes" id="UP001138500">
    <property type="component" value="Unassembled WGS sequence"/>
</dbReference>
<proteinExistence type="predicted"/>
<gene>
    <name evidence="1" type="ORF">Tdes44962_MAKER03663</name>
</gene>
<keyword evidence="2" id="KW-1185">Reference proteome</keyword>